<keyword evidence="2" id="KW-0732">Signal</keyword>
<evidence type="ECO:0000313" key="3">
    <source>
        <dbReference type="EMBL" id="MBF4162332.1"/>
    </source>
</evidence>
<feature type="signal peptide" evidence="2">
    <location>
        <begin position="1"/>
        <end position="22"/>
    </location>
</feature>
<dbReference type="Proteomes" id="UP000656804">
    <property type="component" value="Unassembled WGS sequence"/>
</dbReference>
<comment type="caution">
    <text evidence="3">The sequence shown here is derived from an EMBL/GenBank/DDBJ whole genome shotgun (WGS) entry which is preliminary data.</text>
</comment>
<organism evidence="3 4">
    <name type="scientific">Nocardioides acrostichi</name>
    <dbReference type="NCBI Taxonomy" id="2784339"/>
    <lineage>
        <taxon>Bacteria</taxon>
        <taxon>Bacillati</taxon>
        <taxon>Actinomycetota</taxon>
        <taxon>Actinomycetes</taxon>
        <taxon>Propionibacteriales</taxon>
        <taxon>Nocardioidaceae</taxon>
        <taxon>Nocardioides</taxon>
    </lineage>
</organism>
<feature type="region of interest" description="Disordered" evidence="1">
    <location>
        <begin position="28"/>
        <end position="48"/>
    </location>
</feature>
<dbReference type="RefSeq" id="WP_194503605.1">
    <property type="nucleotide sequence ID" value="NZ_JADIVZ010000005.1"/>
</dbReference>
<dbReference type="PROSITE" id="PS51257">
    <property type="entry name" value="PROKAR_LIPOPROTEIN"/>
    <property type="match status" value="1"/>
</dbReference>
<gene>
    <name evidence="3" type="ORF">ISG29_11585</name>
</gene>
<evidence type="ECO:0000256" key="2">
    <source>
        <dbReference type="SAM" id="SignalP"/>
    </source>
</evidence>
<feature type="compositionally biased region" description="Low complexity" evidence="1">
    <location>
        <begin position="36"/>
        <end position="47"/>
    </location>
</feature>
<proteinExistence type="predicted"/>
<keyword evidence="4" id="KW-1185">Reference proteome</keyword>
<evidence type="ECO:0000256" key="1">
    <source>
        <dbReference type="SAM" id="MobiDB-lite"/>
    </source>
</evidence>
<name>A0A930V218_9ACTN</name>
<accession>A0A930V218</accession>
<sequence length="228" mass="23677">MPPRRVPLLVLALVCVGVLALAGCSSDEQPPADVGPATPSASPLPSLGDIDTLRTSVARASFCGTVDGRALVKALGKRPRKATSYDNGDQTVLAPGLKDVAHEFSCTWSLGRQKMARAWVFAPPVTRGQAEADRALLRKTAGCEPLPKAPRFGASTVTLTCENAGTHRILRAGLFGDAWLTCALTLPDSVKAADLERRSETWCAAALQAASPSASPTASPTESASATS</sequence>
<reference evidence="3" key="1">
    <citation type="submission" date="2020-11" db="EMBL/GenBank/DDBJ databases">
        <title>Nocardioides sp. CBS4Y-1, whole genome shotgun sequence.</title>
        <authorList>
            <person name="Tuo L."/>
        </authorList>
    </citation>
    <scope>NUCLEOTIDE SEQUENCE</scope>
    <source>
        <strain evidence="3">CBS4Y-1</strain>
    </source>
</reference>
<feature type="region of interest" description="Disordered" evidence="1">
    <location>
        <begin position="209"/>
        <end position="228"/>
    </location>
</feature>
<dbReference type="EMBL" id="JADIVZ010000005">
    <property type="protein sequence ID" value="MBF4162332.1"/>
    <property type="molecule type" value="Genomic_DNA"/>
</dbReference>
<evidence type="ECO:0000313" key="4">
    <source>
        <dbReference type="Proteomes" id="UP000656804"/>
    </source>
</evidence>
<protein>
    <recommendedName>
        <fullName evidence="5">DUF3558 domain-containing protein</fullName>
    </recommendedName>
</protein>
<dbReference type="AlphaFoldDB" id="A0A930V218"/>
<feature type="chain" id="PRO_5036759442" description="DUF3558 domain-containing protein" evidence="2">
    <location>
        <begin position="23"/>
        <end position="228"/>
    </location>
</feature>
<evidence type="ECO:0008006" key="5">
    <source>
        <dbReference type="Google" id="ProtNLM"/>
    </source>
</evidence>